<evidence type="ECO:0000313" key="3">
    <source>
        <dbReference type="Proteomes" id="UP000199700"/>
    </source>
</evidence>
<gene>
    <name evidence="2" type="ORF">SAMN04489751_0773</name>
</gene>
<evidence type="ECO:0000259" key="1">
    <source>
        <dbReference type="Pfam" id="PF12728"/>
    </source>
</evidence>
<dbReference type="Pfam" id="PF12728">
    <property type="entry name" value="HTH_17"/>
    <property type="match status" value="1"/>
</dbReference>
<accession>A0A1H1MVM8</accession>
<dbReference type="InterPro" id="IPR009061">
    <property type="entry name" value="DNA-bd_dom_put_sf"/>
</dbReference>
<sequence>MTAREVAEWLVTSSATLCRWRQSGKGPRWVALGDSSPRYRRMDVEKWIEEQASR</sequence>
<dbReference type="EMBL" id="LT629739">
    <property type="protein sequence ID" value="SDR90766.1"/>
    <property type="molecule type" value="Genomic_DNA"/>
</dbReference>
<feature type="domain" description="Helix-turn-helix" evidence="1">
    <location>
        <begin position="1"/>
        <end position="51"/>
    </location>
</feature>
<reference evidence="2" key="1">
    <citation type="submission" date="2016-10" db="EMBL/GenBank/DDBJ databases">
        <authorList>
            <person name="Varghese N."/>
            <person name="Submissions S."/>
        </authorList>
    </citation>
    <scope>NUCLEOTIDE SEQUENCE [LARGE SCALE GENOMIC DNA]</scope>
    <source>
        <strain evidence="2">DSM 22082</strain>
    </source>
</reference>
<dbReference type="SUPFAM" id="SSF46955">
    <property type="entry name" value="Putative DNA-binding domain"/>
    <property type="match status" value="1"/>
</dbReference>
<name>A0A1H1MVM8_BRESA</name>
<dbReference type="Proteomes" id="UP000199700">
    <property type="component" value="Chromosome"/>
</dbReference>
<dbReference type="STRING" id="629680.SAMN04489751_0773"/>
<keyword evidence="3" id="KW-1185">Reference proteome</keyword>
<proteinExistence type="predicted"/>
<dbReference type="AlphaFoldDB" id="A0A1H1MVM8"/>
<protein>
    <recommendedName>
        <fullName evidence="1">Helix-turn-helix domain-containing protein</fullName>
    </recommendedName>
</protein>
<organism evidence="2 3">
    <name type="scientific">Brevibacterium sandarakinum</name>
    <dbReference type="NCBI Taxonomy" id="629680"/>
    <lineage>
        <taxon>Bacteria</taxon>
        <taxon>Bacillati</taxon>
        <taxon>Actinomycetota</taxon>
        <taxon>Actinomycetes</taxon>
        <taxon>Micrococcales</taxon>
        <taxon>Brevibacteriaceae</taxon>
        <taxon>Brevibacterium</taxon>
    </lineage>
</organism>
<dbReference type="InterPro" id="IPR041657">
    <property type="entry name" value="HTH_17"/>
</dbReference>
<evidence type="ECO:0000313" key="2">
    <source>
        <dbReference type="EMBL" id="SDR90766.1"/>
    </source>
</evidence>